<dbReference type="Proteomes" id="UP001214201">
    <property type="component" value="Chromosome"/>
</dbReference>
<dbReference type="RefSeq" id="WP_274396798.1">
    <property type="nucleotide sequence ID" value="NZ_CP082213.1"/>
</dbReference>
<evidence type="ECO:0000313" key="1">
    <source>
        <dbReference type="EMBL" id="WDM71965.1"/>
    </source>
</evidence>
<reference evidence="1 2" key="1">
    <citation type="submission" date="2021-08" db="EMBL/GenBank/DDBJ databases">
        <title>Genome sequences of Xanthomonas cucurbitae isolates from 5 Midwestern US states.</title>
        <authorList>
            <person name="Hind S.R."/>
        </authorList>
    </citation>
    <scope>NUCLEOTIDE SEQUENCE [LARGE SCALE GENOMIC DNA]</scope>
    <source>
        <strain evidence="1 2">OH_261</strain>
    </source>
</reference>
<protein>
    <submittedName>
        <fullName evidence="1">Uncharacterized protein</fullName>
    </submittedName>
</protein>
<keyword evidence="2" id="KW-1185">Reference proteome</keyword>
<name>A0ABY7YDK5_9XANT</name>
<gene>
    <name evidence="1" type="ORF">K6978_01785</name>
</gene>
<dbReference type="EMBL" id="CP082214">
    <property type="protein sequence ID" value="WDM71965.1"/>
    <property type="molecule type" value="Genomic_DNA"/>
</dbReference>
<accession>A0ABY7YDK5</accession>
<organism evidence="1 2">
    <name type="scientific">Xanthomonas cucurbitae</name>
    <dbReference type="NCBI Taxonomy" id="56453"/>
    <lineage>
        <taxon>Bacteria</taxon>
        <taxon>Pseudomonadati</taxon>
        <taxon>Pseudomonadota</taxon>
        <taxon>Gammaproteobacteria</taxon>
        <taxon>Lysobacterales</taxon>
        <taxon>Lysobacteraceae</taxon>
        <taxon>Xanthomonas</taxon>
    </lineage>
</organism>
<sequence>MNDYKSDVALIRQSNSLEEIASIARQYAATAEKEGGILYSRPIGNVSSERIPD</sequence>
<proteinExistence type="predicted"/>
<evidence type="ECO:0000313" key="2">
    <source>
        <dbReference type="Proteomes" id="UP001214201"/>
    </source>
</evidence>